<evidence type="ECO:0000256" key="2">
    <source>
        <dbReference type="ARBA" id="ARBA00004496"/>
    </source>
</evidence>
<evidence type="ECO:0000259" key="12">
    <source>
        <dbReference type="Pfam" id="PF00583"/>
    </source>
</evidence>
<sequence>MLISYFRRYVDSSWGWDPAAKQEELFHTYSRFILARNQDVITNDTTNEAGQRPIIAYVMFRFDREEDEDVAYCYELQVCKDMRRSGLGRFLMHQLQSISTRWHMEKVMLTVFKRALG</sequence>
<dbReference type="GO" id="GO:0005634">
    <property type="term" value="C:nucleus"/>
    <property type="evidence" value="ECO:0007669"/>
    <property type="project" value="UniProtKB-SubCell"/>
</dbReference>
<dbReference type="EC" id="2.3.1.257" evidence="4"/>
<evidence type="ECO:0000256" key="7">
    <source>
        <dbReference type="ARBA" id="ARBA00022679"/>
    </source>
</evidence>
<dbReference type="Pfam" id="PF00583">
    <property type="entry name" value="Acetyltransf_1"/>
    <property type="match status" value="1"/>
</dbReference>
<gene>
    <name evidence="13" type="ORF">POSPLADRAFT_1129583</name>
</gene>
<dbReference type="SUPFAM" id="SSF55729">
    <property type="entry name" value="Acyl-CoA N-acyltransferases (Nat)"/>
    <property type="match status" value="1"/>
</dbReference>
<proteinExistence type="inferred from homology"/>
<dbReference type="Proteomes" id="UP000194127">
    <property type="component" value="Unassembled WGS sequence"/>
</dbReference>
<keyword evidence="9" id="KW-0012">Acyltransferase</keyword>
<evidence type="ECO:0000256" key="6">
    <source>
        <dbReference type="ARBA" id="ARBA00022490"/>
    </source>
</evidence>
<dbReference type="EMBL" id="KZ110591">
    <property type="protein sequence ID" value="OSX67421.1"/>
    <property type="molecule type" value="Genomic_DNA"/>
</dbReference>
<evidence type="ECO:0000313" key="13">
    <source>
        <dbReference type="EMBL" id="OSX67421.1"/>
    </source>
</evidence>
<evidence type="ECO:0000256" key="3">
    <source>
        <dbReference type="ARBA" id="ARBA00008870"/>
    </source>
</evidence>
<keyword evidence="8" id="KW-0539">Nucleus</keyword>
<evidence type="ECO:0000256" key="5">
    <source>
        <dbReference type="ARBA" id="ARBA00015043"/>
    </source>
</evidence>
<accession>A0A1X6NFK2</accession>
<evidence type="ECO:0000256" key="10">
    <source>
        <dbReference type="ARBA" id="ARBA00047821"/>
    </source>
</evidence>
<dbReference type="InterPro" id="IPR039949">
    <property type="entry name" value="NAA40"/>
</dbReference>
<dbReference type="OrthoDB" id="424551at2759"/>
<dbReference type="GeneID" id="36328803"/>
<dbReference type="InterPro" id="IPR000182">
    <property type="entry name" value="GNAT_dom"/>
</dbReference>
<evidence type="ECO:0000256" key="1">
    <source>
        <dbReference type="ARBA" id="ARBA00004123"/>
    </source>
</evidence>
<evidence type="ECO:0000256" key="8">
    <source>
        <dbReference type="ARBA" id="ARBA00023242"/>
    </source>
</evidence>
<protein>
    <recommendedName>
        <fullName evidence="5">N-alpha-acetyltransferase 40</fullName>
        <ecNumber evidence="4">2.3.1.257</ecNumber>
    </recommendedName>
</protein>
<comment type="similarity">
    <text evidence="3">Belongs to the acetyltransferase family. NAA40 subfamily.</text>
</comment>
<dbReference type="GO" id="GO:0010485">
    <property type="term" value="F:histone H4 acetyltransferase activity"/>
    <property type="evidence" value="ECO:0007669"/>
    <property type="project" value="InterPro"/>
</dbReference>
<feature type="domain" description="N-acetyltransferase" evidence="12">
    <location>
        <begin position="22"/>
        <end position="112"/>
    </location>
</feature>
<dbReference type="GO" id="GO:0043998">
    <property type="term" value="F:histone H2A acetyltransferase activity"/>
    <property type="evidence" value="ECO:0007669"/>
    <property type="project" value="InterPro"/>
</dbReference>
<comment type="catalytic activity">
    <reaction evidence="11">
        <text>N-terminal L-seryl-[histone H4] + acetyl-CoA = N-terminal N(alpha)-acetyl-L-seryl-[histone H4] + CoA + H(+)</text>
        <dbReference type="Rhea" id="RHEA:50596"/>
        <dbReference type="Rhea" id="RHEA-COMP:12740"/>
        <dbReference type="Rhea" id="RHEA-COMP:12743"/>
        <dbReference type="ChEBI" id="CHEBI:15378"/>
        <dbReference type="ChEBI" id="CHEBI:57287"/>
        <dbReference type="ChEBI" id="CHEBI:57288"/>
        <dbReference type="ChEBI" id="CHEBI:64738"/>
        <dbReference type="ChEBI" id="CHEBI:83690"/>
        <dbReference type="EC" id="2.3.1.257"/>
    </reaction>
</comment>
<evidence type="ECO:0000256" key="4">
    <source>
        <dbReference type="ARBA" id="ARBA00012950"/>
    </source>
</evidence>
<dbReference type="InterPro" id="IPR016181">
    <property type="entry name" value="Acyl_CoA_acyltransferase"/>
</dbReference>
<dbReference type="CDD" id="cd04301">
    <property type="entry name" value="NAT_SF"/>
    <property type="match status" value="1"/>
</dbReference>
<dbReference type="GO" id="GO:0005737">
    <property type="term" value="C:cytoplasm"/>
    <property type="evidence" value="ECO:0007669"/>
    <property type="project" value="UniProtKB-SubCell"/>
</dbReference>
<comment type="subcellular location">
    <subcellularLocation>
        <location evidence="2">Cytoplasm</location>
    </subcellularLocation>
    <subcellularLocation>
        <location evidence="1">Nucleus</location>
    </subcellularLocation>
</comment>
<keyword evidence="14" id="KW-1185">Reference proteome</keyword>
<dbReference type="PANTHER" id="PTHR20531">
    <property type="entry name" value="N-ALPHA-ACETYLTRANSFERASE 40"/>
    <property type="match status" value="1"/>
</dbReference>
<dbReference type="Gene3D" id="3.40.630.30">
    <property type="match status" value="1"/>
</dbReference>
<evidence type="ECO:0000256" key="11">
    <source>
        <dbReference type="ARBA" id="ARBA00049524"/>
    </source>
</evidence>
<dbReference type="RefSeq" id="XP_024344215.1">
    <property type="nucleotide sequence ID" value="XM_024483854.1"/>
</dbReference>
<name>A0A1X6NFK2_9APHY</name>
<keyword evidence="7" id="KW-0808">Transferase</keyword>
<dbReference type="AlphaFoldDB" id="A0A1X6NFK2"/>
<evidence type="ECO:0000256" key="9">
    <source>
        <dbReference type="ARBA" id="ARBA00023315"/>
    </source>
</evidence>
<organism evidence="13 14">
    <name type="scientific">Postia placenta MAD-698-R-SB12</name>
    <dbReference type="NCBI Taxonomy" id="670580"/>
    <lineage>
        <taxon>Eukaryota</taxon>
        <taxon>Fungi</taxon>
        <taxon>Dikarya</taxon>
        <taxon>Basidiomycota</taxon>
        <taxon>Agaricomycotina</taxon>
        <taxon>Agaricomycetes</taxon>
        <taxon>Polyporales</taxon>
        <taxon>Adustoporiaceae</taxon>
        <taxon>Rhodonia</taxon>
    </lineage>
</organism>
<keyword evidence="6" id="KW-0963">Cytoplasm</keyword>
<dbReference type="GO" id="GO:1990189">
    <property type="term" value="F:protein N-terminal-serine acetyltransferase activity"/>
    <property type="evidence" value="ECO:0007669"/>
    <property type="project" value="UniProtKB-EC"/>
</dbReference>
<dbReference type="STRING" id="670580.A0A1X6NFK2"/>
<dbReference type="PANTHER" id="PTHR20531:SF1">
    <property type="entry name" value="N-ALPHA-ACETYLTRANSFERASE 40"/>
    <property type="match status" value="1"/>
</dbReference>
<reference evidence="13 14" key="1">
    <citation type="submission" date="2017-04" db="EMBL/GenBank/DDBJ databases">
        <title>Genome Sequence of the Model Brown-Rot Fungus Postia placenta SB12.</title>
        <authorList>
            <consortium name="DOE Joint Genome Institute"/>
            <person name="Gaskell J."/>
            <person name="Kersten P."/>
            <person name="Larrondo L.F."/>
            <person name="Canessa P."/>
            <person name="Martinez D."/>
            <person name="Hibbett D."/>
            <person name="Schmoll M."/>
            <person name="Kubicek C.P."/>
            <person name="Martinez A.T."/>
            <person name="Yadav J."/>
            <person name="Master E."/>
            <person name="Magnuson J.K."/>
            <person name="James T."/>
            <person name="Yaver D."/>
            <person name="Berka R."/>
            <person name="Labutti K."/>
            <person name="Lipzen A."/>
            <person name="Aerts A."/>
            <person name="Barry K."/>
            <person name="Henrissat B."/>
            <person name="Blanchette R."/>
            <person name="Grigoriev I."/>
            <person name="Cullen D."/>
        </authorList>
    </citation>
    <scope>NUCLEOTIDE SEQUENCE [LARGE SCALE GENOMIC DNA]</scope>
    <source>
        <strain evidence="13 14">MAD-698-R-SB12</strain>
    </source>
</reference>
<comment type="catalytic activity">
    <reaction evidence="10">
        <text>N-terminal L-seryl-[histone H2A] + acetyl-CoA = N-terminal N(alpha)-acetyl-L-seryl-[histone H2A] + CoA + H(+)</text>
        <dbReference type="Rhea" id="RHEA:50600"/>
        <dbReference type="Rhea" id="RHEA-COMP:12742"/>
        <dbReference type="Rhea" id="RHEA-COMP:12744"/>
        <dbReference type="ChEBI" id="CHEBI:15378"/>
        <dbReference type="ChEBI" id="CHEBI:57287"/>
        <dbReference type="ChEBI" id="CHEBI:57288"/>
        <dbReference type="ChEBI" id="CHEBI:64738"/>
        <dbReference type="ChEBI" id="CHEBI:83690"/>
        <dbReference type="EC" id="2.3.1.257"/>
    </reaction>
</comment>
<evidence type="ECO:0000313" key="14">
    <source>
        <dbReference type="Proteomes" id="UP000194127"/>
    </source>
</evidence>